<dbReference type="PANTHER" id="PTHR45496">
    <property type="entry name" value="CHAPERONE DNAJ-DOMAIN SUPERFAMILY PROTEIN"/>
    <property type="match status" value="1"/>
</dbReference>
<proteinExistence type="predicted"/>
<evidence type="ECO:0000313" key="4">
    <source>
        <dbReference type="Proteomes" id="UP001141552"/>
    </source>
</evidence>
<dbReference type="SUPFAM" id="SSF46565">
    <property type="entry name" value="Chaperone J-domain"/>
    <property type="match status" value="1"/>
</dbReference>
<sequence length="701" mass="77699">MDGGGGSYRMEGERWLAISEKLLVASDLNGARSFAIRARDSDPRLQEYAEQIVTVCDTLLASELRTPNNNYDYYAILQIARLTQSVELIAGQYRKLALLLNPQRNRLLYADQAFKLVAEAWVVLSNPAKKAMYDQEFQVSHFGQLGQLGQLGRADNQFFQTPQRPTPQVVIAPTPLRRSPKGTRDGKSVVEDDHTTQQFVPEPTRQFWQPTQPSVAESSQSAQQAVPEPPRPPPPNQRKTADSTPPATAAPSRTKPSRTTPAEPQVPSFWTACPYCYILYEYPKEYEECTLRCQSCKRAFQAVTIPAPPVVTGKEKYFCCWGFFPLGFSGNVGGKGGLGSNWSPFSAMFATPFQKKPKVIYKDDVYVDLSESSEEESDSGEEWASTSTRSKKAKVTKGRASNYSRNVRKQRNERGRKGNGDGAGRTVQQEMSGKGEGSGVKKRAAGKLDLNVMFSNELEDGAPGVSQRHGPGHGEEDNIEGIGFFEGLDEFLSTLPILSVVGEDKCMLAGLVLYPFLDCQKWFQFLLLDFGVISPFSCVFPWPGNLSGENYYHPYYYKMDGKAMERSFTSTSSLYARMRTEFIKRTIVAFSRSHKVQVKAMGVMGLKSEKKNYGDAPTRTWVQGASPGDGATFILSGPCLSMFIPAVGEATQFAGALNVLPFPTGVRHYSFKTNEYLPLLDAYSKAAFSPGMDPVWIQLPN</sequence>
<organism evidence="3 4">
    <name type="scientific">Turnera subulata</name>
    <dbReference type="NCBI Taxonomy" id="218843"/>
    <lineage>
        <taxon>Eukaryota</taxon>
        <taxon>Viridiplantae</taxon>
        <taxon>Streptophyta</taxon>
        <taxon>Embryophyta</taxon>
        <taxon>Tracheophyta</taxon>
        <taxon>Spermatophyta</taxon>
        <taxon>Magnoliopsida</taxon>
        <taxon>eudicotyledons</taxon>
        <taxon>Gunneridae</taxon>
        <taxon>Pentapetalae</taxon>
        <taxon>rosids</taxon>
        <taxon>fabids</taxon>
        <taxon>Malpighiales</taxon>
        <taxon>Passifloraceae</taxon>
        <taxon>Turnera</taxon>
    </lineage>
</organism>
<name>A0A9Q0GMZ5_9ROSI</name>
<dbReference type="PROSITE" id="PS50076">
    <property type="entry name" value="DNAJ_2"/>
    <property type="match status" value="1"/>
</dbReference>
<evidence type="ECO:0000313" key="3">
    <source>
        <dbReference type="EMBL" id="KAJ4851196.1"/>
    </source>
</evidence>
<dbReference type="EMBL" id="JAKUCV010000111">
    <property type="protein sequence ID" value="KAJ4851196.1"/>
    <property type="molecule type" value="Genomic_DNA"/>
</dbReference>
<feature type="compositionally biased region" description="Basic and acidic residues" evidence="1">
    <location>
        <begin position="410"/>
        <end position="419"/>
    </location>
</feature>
<dbReference type="CDD" id="cd06257">
    <property type="entry name" value="DnaJ"/>
    <property type="match status" value="1"/>
</dbReference>
<feature type="region of interest" description="Disordered" evidence="1">
    <location>
        <begin position="158"/>
        <end position="264"/>
    </location>
</feature>
<feature type="compositionally biased region" description="Basic and acidic residues" evidence="1">
    <location>
        <begin position="182"/>
        <end position="195"/>
    </location>
</feature>
<accession>A0A9Q0GMZ5</accession>
<feature type="compositionally biased region" description="Low complexity" evidence="1">
    <location>
        <begin position="242"/>
        <end position="254"/>
    </location>
</feature>
<protein>
    <recommendedName>
        <fullName evidence="2">J domain-containing protein</fullName>
    </recommendedName>
</protein>
<dbReference type="AlphaFoldDB" id="A0A9Q0GMZ5"/>
<reference evidence="3" key="2">
    <citation type="journal article" date="2023" name="Plants (Basel)">
        <title>Annotation of the Turnera subulata (Passifloraceae) Draft Genome Reveals the S-Locus Evolved after the Divergence of Turneroideae from Passifloroideae in a Stepwise Manner.</title>
        <authorList>
            <person name="Henning P.M."/>
            <person name="Roalson E.H."/>
            <person name="Mir W."/>
            <person name="McCubbin A.G."/>
            <person name="Shore J.S."/>
        </authorList>
    </citation>
    <scope>NUCLEOTIDE SEQUENCE</scope>
    <source>
        <strain evidence="3">F60SS</strain>
    </source>
</reference>
<gene>
    <name evidence="3" type="ORF">Tsubulata_024368</name>
</gene>
<comment type="caution">
    <text evidence="3">The sequence shown here is derived from an EMBL/GenBank/DDBJ whole genome shotgun (WGS) entry which is preliminary data.</text>
</comment>
<feature type="compositionally biased region" description="Acidic residues" evidence="1">
    <location>
        <begin position="371"/>
        <end position="381"/>
    </location>
</feature>
<dbReference type="InterPro" id="IPR053052">
    <property type="entry name" value="Imprinting_Balance_Reg"/>
</dbReference>
<dbReference type="InterPro" id="IPR036869">
    <property type="entry name" value="J_dom_sf"/>
</dbReference>
<feature type="domain" description="J" evidence="2">
    <location>
        <begin position="72"/>
        <end position="137"/>
    </location>
</feature>
<dbReference type="Pfam" id="PF00226">
    <property type="entry name" value="DnaJ"/>
    <property type="match status" value="1"/>
</dbReference>
<dbReference type="Proteomes" id="UP001141552">
    <property type="component" value="Unassembled WGS sequence"/>
</dbReference>
<feature type="region of interest" description="Disordered" evidence="1">
    <location>
        <begin position="371"/>
        <end position="442"/>
    </location>
</feature>
<feature type="compositionally biased region" description="Low complexity" evidence="1">
    <location>
        <begin position="212"/>
        <end position="226"/>
    </location>
</feature>
<dbReference type="OrthoDB" id="10250354at2759"/>
<evidence type="ECO:0000256" key="1">
    <source>
        <dbReference type="SAM" id="MobiDB-lite"/>
    </source>
</evidence>
<feature type="compositionally biased region" description="Low complexity" evidence="1">
    <location>
        <begin position="158"/>
        <end position="168"/>
    </location>
</feature>
<feature type="compositionally biased region" description="Pro residues" evidence="1">
    <location>
        <begin position="227"/>
        <end position="236"/>
    </location>
</feature>
<reference evidence="3" key="1">
    <citation type="submission" date="2022-02" db="EMBL/GenBank/DDBJ databases">
        <authorList>
            <person name="Henning P.M."/>
            <person name="McCubbin A.G."/>
            <person name="Shore J.S."/>
        </authorList>
    </citation>
    <scope>NUCLEOTIDE SEQUENCE</scope>
    <source>
        <strain evidence="3">F60SS</strain>
        <tissue evidence="3">Leaves</tissue>
    </source>
</reference>
<dbReference type="PANTHER" id="PTHR45496:SF19">
    <property type="entry name" value="J DOMAIN-CONTAINING PROTEIN"/>
    <property type="match status" value="1"/>
</dbReference>
<dbReference type="SMART" id="SM00271">
    <property type="entry name" value="DnaJ"/>
    <property type="match status" value="1"/>
</dbReference>
<evidence type="ECO:0000259" key="2">
    <source>
        <dbReference type="PROSITE" id="PS50076"/>
    </source>
</evidence>
<dbReference type="Gene3D" id="1.10.287.110">
    <property type="entry name" value="DnaJ domain"/>
    <property type="match status" value="1"/>
</dbReference>
<dbReference type="InterPro" id="IPR001623">
    <property type="entry name" value="DnaJ_domain"/>
</dbReference>
<keyword evidence="4" id="KW-1185">Reference proteome</keyword>